<dbReference type="GeneID" id="67010955"/>
<name>A0A8J2IL60_9PLEO</name>
<dbReference type="RefSeq" id="XP_043174332.1">
    <property type="nucleotide sequence ID" value="XM_043318397.1"/>
</dbReference>
<organism evidence="1 2">
    <name type="scientific">Alternaria atra</name>
    <dbReference type="NCBI Taxonomy" id="119953"/>
    <lineage>
        <taxon>Eukaryota</taxon>
        <taxon>Fungi</taxon>
        <taxon>Dikarya</taxon>
        <taxon>Ascomycota</taxon>
        <taxon>Pezizomycotina</taxon>
        <taxon>Dothideomycetes</taxon>
        <taxon>Pleosporomycetidae</taxon>
        <taxon>Pleosporales</taxon>
        <taxon>Pleosporineae</taxon>
        <taxon>Pleosporaceae</taxon>
        <taxon>Alternaria</taxon>
        <taxon>Alternaria sect. Ulocladioides</taxon>
    </lineage>
</organism>
<dbReference type="Proteomes" id="UP000676310">
    <property type="component" value="Unassembled WGS sequence"/>
</dbReference>
<dbReference type="EMBL" id="CAJRGZ010000029">
    <property type="protein sequence ID" value="CAG5183797.1"/>
    <property type="molecule type" value="Genomic_DNA"/>
</dbReference>
<proteinExistence type="predicted"/>
<gene>
    <name evidence="1" type="ORF">ALTATR162_LOCUS10759</name>
</gene>
<keyword evidence="2" id="KW-1185">Reference proteome</keyword>
<protein>
    <submittedName>
        <fullName evidence="1">Uncharacterized protein</fullName>
    </submittedName>
</protein>
<reference evidence="1" key="1">
    <citation type="submission" date="2021-05" db="EMBL/GenBank/DDBJ databases">
        <authorList>
            <person name="Stam R."/>
        </authorList>
    </citation>
    <scope>NUCLEOTIDE SEQUENCE</scope>
    <source>
        <strain evidence="1">CS162</strain>
    </source>
</reference>
<evidence type="ECO:0000313" key="1">
    <source>
        <dbReference type="EMBL" id="CAG5183797.1"/>
    </source>
</evidence>
<evidence type="ECO:0000313" key="2">
    <source>
        <dbReference type="Proteomes" id="UP000676310"/>
    </source>
</evidence>
<dbReference type="AlphaFoldDB" id="A0A8J2IL60"/>
<accession>A0A8J2IL60</accession>
<sequence>MALAPYTSQMFPHFRPLVSVLVPQLTARPVIEFQPYDTAAVASSSIRSVYLPTYPTFALDLPSQDVVAPKTSCKALYYKGKKRLEYKQGSWSKAQGIFLYGQGEVLDYLAMLHLWPSFDTRTKRKYLSVV</sequence>
<comment type="caution">
    <text evidence="1">The sequence shown here is derived from an EMBL/GenBank/DDBJ whole genome shotgun (WGS) entry which is preliminary data.</text>
</comment>